<proteinExistence type="inferred from homology"/>
<evidence type="ECO:0000256" key="10">
    <source>
        <dbReference type="ARBA" id="ARBA00048721"/>
    </source>
</evidence>
<keyword evidence="9 11" id="KW-0520">NAD</keyword>
<evidence type="ECO:0000256" key="6">
    <source>
        <dbReference type="ARBA" id="ARBA00022695"/>
    </source>
</evidence>
<dbReference type="HAMAP" id="MF_00244">
    <property type="entry name" value="NaMN_adenylyltr"/>
    <property type="match status" value="1"/>
</dbReference>
<keyword evidence="5 11" id="KW-0808">Transferase</keyword>
<dbReference type="CDD" id="cd02165">
    <property type="entry name" value="NMNAT"/>
    <property type="match status" value="1"/>
</dbReference>
<keyword evidence="4 11" id="KW-0662">Pyridine nucleotide biosynthesis</keyword>
<evidence type="ECO:0000256" key="8">
    <source>
        <dbReference type="ARBA" id="ARBA00022840"/>
    </source>
</evidence>
<dbReference type="AlphaFoldDB" id="A0A9D9HIK3"/>
<dbReference type="GO" id="GO:0004515">
    <property type="term" value="F:nicotinate-nucleotide adenylyltransferase activity"/>
    <property type="evidence" value="ECO:0007669"/>
    <property type="project" value="UniProtKB-UniRule"/>
</dbReference>
<feature type="domain" description="Cytidyltransferase-like" evidence="12">
    <location>
        <begin position="5"/>
        <end position="194"/>
    </location>
</feature>
<keyword evidence="7 11" id="KW-0547">Nucleotide-binding</keyword>
<dbReference type="Pfam" id="PF01467">
    <property type="entry name" value="CTP_transf_like"/>
    <property type="match status" value="1"/>
</dbReference>
<dbReference type="InterPro" id="IPR004821">
    <property type="entry name" value="Cyt_trans-like"/>
</dbReference>
<dbReference type="EC" id="2.7.7.18" evidence="11"/>
<dbReference type="InterPro" id="IPR014729">
    <property type="entry name" value="Rossmann-like_a/b/a_fold"/>
</dbReference>
<dbReference type="Proteomes" id="UP000823661">
    <property type="component" value="Unassembled WGS sequence"/>
</dbReference>
<gene>
    <name evidence="11 13" type="primary">nadD</name>
    <name evidence="13" type="ORF">IAC06_05690</name>
</gene>
<organism evidence="13 14">
    <name type="scientific">Candidatus Cryptobacteroides intestinavium</name>
    <dbReference type="NCBI Taxonomy" id="2840766"/>
    <lineage>
        <taxon>Bacteria</taxon>
        <taxon>Pseudomonadati</taxon>
        <taxon>Bacteroidota</taxon>
        <taxon>Bacteroidia</taxon>
        <taxon>Bacteroidales</taxon>
        <taxon>Candidatus Cryptobacteroides</taxon>
    </lineage>
</organism>
<comment type="function">
    <text evidence="1 11">Catalyzes the reversible adenylation of nicotinate mononucleotide (NaMN) to nicotinic acid adenine dinucleotide (NaAD).</text>
</comment>
<evidence type="ECO:0000256" key="2">
    <source>
        <dbReference type="ARBA" id="ARBA00005019"/>
    </source>
</evidence>
<evidence type="ECO:0000256" key="7">
    <source>
        <dbReference type="ARBA" id="ARBA00022741"/>
    </source>
</evidence>
<reference evidence="13" key="1">
    <citation type="submission" date="2020-10" db="EMBL/GenBank/DDBJ databases">
        <authorList>
            <person name="Gilroy R."/>
        </authorList>
    </citation>
    <scope>NUCLEOTIDE SEQUENCE</scope>
    <source>
        <strain evidence="13">B1-20833</strain>
    </source>
</reference>
<accession>A0A9D9HIK3</accession>
<comment type="similarity">
    <text evidence="3 11">Belongs to the NadD family.</text>
</comment>
<sequence>MRIAVYAGSFNPLHIGHLAIMRYLTEDMGFDMVYLVVSPKNPIKDTVSADTGRERYEAAVAAVARHPELKVMVDDIELGMPAPQYTIRTLDAIAEREPGNSFTFVLGADNLADIRRWKDYGRILSDYGVAVYPRQGYDMGMTRADLMSECVRPAVQAPAAGPAADSACPDNGIYKITLMENAPMVDISSSELRAAFAAGIDASAYLM</sequence>
<dbReference type="NCBIfam" id="TIGR00482">
    <property type="entry name" value="nicotinate (nicotinamide) nucleotide adenylyltransferase"/>
    <property type="match status" value="1"/>
</dbReference>
<dbReference type="InterPro" id="IPR005248">
    <property type="entry name" value="NadD/NMNAT"/>
</dbReference>
<evidence type="ECO:0000313" key="14">
    <source>
        <dbReference type="Proteomes" id="UP000823661"/>
    </source>
</evidence>
<protein>
    <recommendedName>
        <fullName evidence="11">Probable nicotinate-nucleotide adenylyltransferase</fullName>
        <ecNumber evidence="11">2.7.7.18</ecNumber>
    </recommendedName>
    <alternativeName>
        <fullName evidence="11">Deamido-NAD(+) diphosphorylase</fullName>
    </alternativeName>
    <alternativeName>
        <fullName evidence="11">Deamido-NAD(+) pyrophosphorylase</fullName>
    </alternativeName>
    <alternativeName>
        <fullName evidence="11">Nicotinate mononucleotide adenylyltransferase</fullName>
        <shortName evidence="11">NaMN adenylyltransferase</shortName>
    </alternativeName>
</protein>
<keyword evidence="6 11" id="KW-0548">Nucleotidyltransferase</keyword>
<comment type="pathway">
    <text evidence="2 11">Cofactor biosynthesis; NAD(+) biosynthesis; deamido-NAD(+) from nicotinate D-ribonucleotide: step 1/1.</text>
</comment>
<evidence type="ECO:0000256" key="1">
    <source>
        <dbReference type="ARBA" id="ARBA00002324"/>
    </source>
</evidence>
<reference evidence="13" key="2">
    <citation type="journal article" date="2021" name="PeerJ">
        <title>Extensive microbial diversity within the chicken gut microbiome revealed by metagenomics and culture.</title>
        <authorList>
            <person name="Gilroy R."/>
            <person name="Ravi A."/>
            <person name="Getino M."/>
            <person name="Pursley I."/>
            <person name="Horton D.L."/>
            <person name="Alikhan N.F."/>
            <person name="Baker D."/>
            <person name="Gharbi K."/>
            <person name="Hall N."/>
            <person name="Watson M."/>
            <person name="Adriaenssens E.M."/>
            <person name="Foster-Nyarko E."/>
            <person name="Jarju S."/>
            <person name="Secka A."/>
            <person name="Antonio M."/>
            <person name="Oren A."/>
            <person name="Chaudhuri R.R."/>
            <person name="La Ragione R."/>
            <person name="Hildebrand F."/>
            <person name="Pallen M.J."/>
        </authorList>
    </citation>
    <scope>NUCLEOTIDE SEQUENCE</scope>
    <source>
        <strain evidence="13">B1-20833</strain>
    </source>
</reference>
<evidence type="ECO:0000256" key="9">
    <source>
        <dbReference type="ARBA" id="ARBA00023027"/>
    </source>
</evidence>
<keyword evidence="8 11" id="KW-0067">ATP-binding</keyword>
<dbReference type="PANTHER" id="PTHR39321">
    <property type="entry name" value="NICOTINATE-NUCLEOTIDE ADENYLYLTRANSFERASE-RELATED"/>
    <property type="match status" value="1"/>
</dbReference>
<evidence type="ECO:0000256" key="11">
    <source>
        <dbReference type="HAMAP-Rule" id="MF_00244"/>
    </source>
</evidence>
<evidence type="ECO:0000256" key="3">
    <source>
        <dbReference type="ARBA" id="ARBA00009014"/>
    </source>
</evidence>
<comment type="caution">
    <text evidence="13">The sequence shown here is derived from an EMBL/GenBank/DDBJ whole genome shotgun (WGS) entry which is preliminary data.</text>
</comment>
<evidence type="ECO:0000256" key="4">
    <source>
        <dbReference type="ARBA" id="ARBA00022642"/>
    </source>
</evidence>
<dbReference type="PANTHER" id="PTHR39321:SF3">
    <property type="entry name" value="PHOSPHOPANTETHEINE ADENYLYLTRANSFERASE"/>
    <property type="match status" value="1"/>
</dbReference>
<name>A0A9D9HIK3_9BACT</name>
<dbReference type="SUPFAM" id="SSF52374">
    <property type="entry name" value="Nucleotidylyl transferase"/>
    <property type="match status" value="1"/>
</dbReference>
<evidence type="ECO:0000256" key="5">
    <source>
        <dbReference type="ARBA" id="ARBA00022679"/>
    </source>
</evidence>
<comment type="catalytic activity">
    <reaction evidence="10 11">
        <text>nicotinate beta-D-ribonucleotide + ATP + H(+) = deamido-NAD(+) + diphosphate</text>
        <dbReference type="Rhea" id="RHEA:22860"/>
        <dbReference type="ChEBI" id="CHEBI:15378"/>
        <dbReference type="ChEBI" id="CHEBI:30616"/>
        <dbReference type="ChEBI" id="CHEBI:33019"/>
        <dbReference type="ChEBI" id="CHEBI:57502"/>
        <dbReference type="ChEBI" id="CHEBI:58437"/>
        <dbReference type="EC" id="2.7.7.18"/>
    </reaction>
</comment>
<dbReference type="GO" id="GO:0009435">
    <property type="term" value="P:NAD+ biosynthetic process"/>
    <property type="evidence" value="ECO:0007669"/>
    <property type="project" value="UniProtKB-UniRule"/>
</dbReference>
<dbReference type="GO" id="GO:0005524">
    <property type="term" value="F:ATP binding"/>
    <property type="evidence" value="ECO:0007669"/>
    <property type="project" value="UniProtKB-KW"/>
</dbReference>
<evidence type="ECO:0000313" key="13">
    <source>
        <dbReference type="EMBL" id="MBO8452358.1"/>
    </source>
</evidence>
<dbReference type="Gene3D" id="3.40.50.620">
    <property type="entry name" value="HUPs"/>
    <property type="match status" value="1"/>
</dbReference>
<evidence type="ECO:0000259" key="12">
    <source>
        <dbReference type="Pfam" id="PF01467"/>
    </source>
</evidence>
<dbReference type="EMBL" id="JADIMI010000056">
    <property type="protein sequence ID" value="MBO8452358.1"/>
    <property type="molecule type" value="Genomic_DNA"/>
</dbReference>